<gene>
    <name evidence="1" type="ORF">F544_1610</name>
</gene>
<proteinExistence type="predicted"/>
<reference evidence="1 2" key="1">
    <citation type="submission" date="2013-12" db="EMBL/GenBank/DDBJ databases">
        <title>Annotation of the Bibersteinia trehalosi USDA-ARS-USMARC-190 complete genome.</title>
        <authorList>
            <person name="Harhay G.P."/>
            <person name="McVey S."/>
            <person name="Clawson M.L."/>
            <person name="Bono J."/>
            <person name="Heaton M.P."/>
            <person name="Chitko-Mckown C.G."/>
            <person name="Harhay D.M."/>
            <person name="Smith T.P.L."/>
        </authorList>
    </citation>
    <scope>NUCLEOTIDE SEQUENCE [LARGE SCALE GENOMIC DNA]</scope>
    <source>
        <strain evidence="1 2">USDA-ARS-USMARC-190</strain>
    </source>
</reference>
<dbReference type="AlphaFoldDB" id="W0R3S9"/>
<dbReference type="KEGG" id="btra:F544_1610"/>
<evidence type="ECO:0000313" key="2">
    <source>
        <dbReference type="Proteomes" id="UP000019086"/>
    </source>
</evidence>
<accession>W0R3S9</accession>
<sequence>MPIFYHPSDMRVIGDKFLLLYQYSHHIRELSFFSSIDILFSTSGKRTF</sequence>
<dbReference type="HOGENOM" id="CLU_3149937_0_0_6"/>
<organism evidence="1 2">
    <name type="scientific">Bibersteinia trehalosi USDA-ARS-USMARC-190</name>
    <dbReference type="NCBI Taxonomy" id="1263832"/>
    <lineage>
        <taxon>Bacteria</taxon>
        <taxon>Pseudomonadati</taxon>
        <taxon>Pseudomonadota</taxon>
        <taxon>Gammaproteobacteria</taxon>
        <taxon>Pasteurellales</taxon>
        <taxon>Pasteurellaceae</taxon>
        <taxon>Bibersteinia</taxon>
    </lineage>
</organism>
<name>W0R3S9_BIBTR</name>
<evidence type="ECO:0000313" key="1">
    <source>
        <dbReference type="EMBL" id="AHG85396.1"/>
    </source>
</evidence>
<protein>
    <submittedName>
        <fullName evidence="1">Uncharacterized protein</fullName>
    </submittedName>
</protein>
<dbReference type="PATRIC" id="fig|1263832.3.peg.160"/>
<dbReference type="Proteomes" id="UP000019086">
    <property type="component" value="Chromosome"/>
</dbReference>
<dbReference type="EMBL" id="CP006956">
    <property type="protein sequence ID" value="AHG85396.1"/>
    <property type="molecule type" value="Genomic_DNA"/>
</dbReference>